<dbReference type="EMBL" id="CP031976">
    <property type="protein sequence ID" value="QHI14245.1"/>
    <property type="molecule type" value="Genomic_DNA"/>
</dbReference>
<name>A0A1L6KQ25_ACIHA</name>
<dbReference type="InterPro" id="IPR003779">
    <property type="entry name" value="CMD-like"/>
</dbReference>
<evidence type="ECO:0000259" key="1">
    <source>
        <dbReference type="Pfam" id="PF02627"/>
    </source>
</evidence>
<feature type="domain" description="Carboxymuconolactone decarboxylase-like" evidence="1">
    <location>
        <begin position="24"/>
        <end position="96"/>
    </location>
</feature>
<organism evidence="2 3">
    <name type="scientific">Acinetobacter haemolyticus</name>
    <dbReference type="NCBI Taxonomy" id="29430"/>
    <lineage>
        <taxon>Bacteria</taxon>
        <taxon>Pseudomonadati</taxon>
        <taxon>Pseudomonadota</taxon>
        <taxon>Gammaproteobacteria</taxon>
        <taxon>Moraxellales</taxon>
        <taxon>Moraxellaceae</taxon>
        <taxon>Acinetobacter</taxon>
    </lineage>
</organism>
<dbReference type="NCBIfam" id="TIGR00778">
    <property type="entry name" value="ahpD_dom"/>
    <property type="match status" value="1"/>
</dbReference>
<dbReference type="InterPro" id="IPR029032">
    <property type="entry name" value="AhpD-like"/>
</dbReference>
<accession>A0A1L6KQ25</accession>
<dbReference type="AlphaFoldDB" id="A0A1L6KQ25"/>
<proteinExistence type="predicted"/>
<dbReference type="Proteomes" id="UP000463868">
    <property type="component" value="Chromosome"/>
</dbReference>
<dbReference type="Gene3D" id="1.20.1290.10">
    <property type="entry name" value="AhpD-like"/>
    <property type="match status" value="1"/>
</dbReference>
<dbReference type="OrthoDB" id="9801997at2"/>
<sequence>MAKLNTHPKTHLPEAIRSLYQVHQNIDDSALLERSLYHLVLLQASQINQCAFCIKMHIAEALADGEKQTRLDRLIVWRHCSDFSAQEKAAFAWVEALTHLQSQTDYQPLRVELLKYFNEQQISALTLLIGMINLWNRIGISQH</sequence>
<dbReference type="KEGG" id="ahl:AHTJS_12910"/>
<dbReference type="RefSeq" id="WP_005091610.1">
    <property type="nucleotide sequence ID" value="NZ_BKQF01000099.1"/>
</dbReference>
<dbReference type="PANTHER" id="PTHR34846">
    <property type="entry name" value="4-CARBOXYMUCONOLACTONE DECARBOXYLASE FAMILY PROTEIN (AFU_ORTHOLOGUE AFUA_6G11590)"/>
    <property type="match status" value="1"/>
</dbReference>
<evidence type="ECO:0000313" key="2">
    <source>
        <dbReference type="EMBL" id="QHI14245.1"/>
    </source>
</evidence>
<protein>
    <submittedName>
        <fullName evidence="2">Carboxymuconolactone decarboxylase family protein</fullName>
    </submittedName>
</protein>
<dbReference type="InterPro" id="IPR004675">
    <property type="entry name" value="AhpD_core"/>
</dbReference>
<dbReference type="SUPFAM" id="SSF69118">
    <property type="entry name" value="AhpD-like"/>
    <property type="match status" value="1"/>
</dbReference>
<dbReference type="Pfam" id="PF02627">
    <property type="entry name" value="CMD"/>
    <property type="match status" value="1"/>
</dbReference>
<dbReference type="PANTHER" id="PTHR34846:SF10">
    <property type="entry name" value="CYTOPLASMIC PROTEIN"/>
    <property type="match status" value="1"/>
</dbReference>
<dbReference type="STRING" id="29430.AHTJS_12910"/>
<gene>
    <name evidence="2" type="ORF">AhaeAN43_13190</name>
</gene>
<dbReference type="GO" id="GO:0051920">
    <property type="term" value="F:peroxiredoxin activity"/>
    <property type="evidence" value="ECO:0007669"/>
    <property type="project" value="InterPro"/>
</dbReference>
<evidence type="ECO:0000313" key="3">
    <source>
        <dbReference type="Proteomes" id="UP000463868"/>
    </source>
</evidence>
<reference evidence="2 3" key="1">
    <citation type="submission" date="2018-08" db="EMBL/GenBank/DDBJ databases">
        <title>Analysis of the genomic diversity of Mexican Acinetobacter haemolyticus clinical isolates.</title>
        <authorList>
            <person name="Castro-Jaimes S."/>
            <person name="Cevallos M.A."/>
        </authorList>
    </citation>
    <scope>NUCLEOTIDE SEQUENCE [LARGE SCALE GENOMIC DNA]</scope>
    <source>
        <strain evidence="2 3">AN43</strain>
    </source>
</reference>